<keyword evidence="2" id="KW-1185">Reference proteome</keyword>
<accession>A0ACC2S0Z4</accession>
<evidence type="ECO:0000313" key="1">
    <source>
        <dbReference type="EMBL" id="KAJ9056028.1"/>
    </source>
</evidence>
<name>A0ACC2S0Z4_9FUNG</name>
<gene>
    <name evidence="1" type="ORF">DSO57_1037331</name>
</gene>
<proteinExistence type="predicted"/>
<evidence type="ECO:0000313" key="2">
    <source>
        <dbReference type="Proteomes" id="UP001165960"/>
    </source>
</evidence>
<dbReference type="Proteomes" id="UP001165960">
    <property type="component" value="Unassembled WGS sequence"/>
</dbReference>
<dbReference type="EMBL" id="QTSX02006075">
    <property type="protein sequence ID" value="KAJ9056028.1"/>
    <property type="molecule type" value="Genomic_DNA"/>
</dbReference>
<protein>
    <submittedName>
        <fullName evidence="1">Uncharacterized protein</fullName>
    </submittedName>
</protein>
<organism evidence="1 2">
    <name type="scientific">Entomophthora muscae</name>
    <dbReference type="NCBI Taxonomy" id="34485"/>
    <lineage>
        <taxon>Eukaryota</taxon>
        <taxon>Fungi</taxon>
        <taxon>Fungi incertae sedis</taxon>
        <taxon>Zoopagomycota</taxon>
        <taxon>Entomophthoromycotina</taxon>
        <taxon>Entomophthoromycetes</taxon>
        <taxon>Entomophthorales</taxon>
        <taxon>Entomophthoraceae</taxon>
        <taxon>Entomophthora</taxon>
    </lineage>
</organism>
<comment type="caution">
    <text evidence="1">The sequence shown here is derived from an EMBL/GenBank/DDBJ whole genome shotgun (WGS) entry which is preliminary data.</text>
</comment>
<sequence>MPVGFFLGARARPEMTLCRSWDNGNQWISPKVTQVERYQRKRQLKKLTNIGDAAAMGRYSQNGNN</sequence>
<reference evidence="1" key="1">
    <citation type="submission" date="2022-04" db="EMBL/GenBank/DDBJ databases">
        <title>Genome of the entomopathogenic fungus Entomophthora muscae.</title>
        <authorList>
            <person name="Elya C."/>
            <person name="Lovett B.R."/>
            <person name="Lee E."/>
            <person name="Macias A.M."/>
            <person name="Hajek A.E."/>
            <person name="De Bivort B.L."/>
            <person name="Kasson M.T."/>
            <person name="De Fine Licht H.H."/>
            <person name="Stajich J.E."/>
        </authorList>
    </citation>
    <scope>NUCLEOTIDE SEQUENCE</scope>
    <source>
        <strain evidence="1">Berkeley</strain>
    </source>
</reference>